<keyword evidence="2" id="KW-0472">Membrane</keyword>
<proteinExistence type="predicted"/>
<name>A0ABR5H1K0_9HYPH</name>
<feature type="region of interest" description="Disordered" evidence="1">
    <location>
        <begin position="21"/>
        <end position="103"/>
    </location>
</feature>
<feature type="compositionally biased region" description="Basic and acidic residues" evidence="1">
    <location>
        <begin position="48"/>
        <end position="61"/>
    </location>
</feature>
<keyword evidence="2" id="KW-0812">Transmembrane</keyword>
<evidence type="ECO:0000313" key="4">
    <source>
        <dbReference type="Proteomes" id="UP000036471"/>
    </source>
</evidence>
<keyword evidence="2" id="KW-1133">Transmembrane helix</keyword>
<dbReference type="Proteomes" id="UP000036471">
    <property type="component" value="Unassembled WGS sequence"/>
</dbReference>
<evidence type="ECO:0000256" key="1">
    <source>
        <dbReference type="SAM" id="MobiDB-lite"/>
    </source>
</evidence>
<gene>
    <name evidence="3" type="ORF">QR79_22200</name>
</gene>
<protein>
    <submittedName>
        <fullName evidence="3">Uncharacterized protein</fullName>
    </submittedName>
</protein>
<keyword evidence="4" id="KW-1185">Reference proteome</keyword>
<organism evidence="3 4">
    <name type="scientific">Methylobacterium indicum</name>
    <dbReference type="NCBI Taxonomy" id="1775910"/>
    <lineage>
        <taxon>Bacteria</taxon>
        <taxon>Pseudomonadati</taxon>
        <taxon>Pseudomonadota</taxon>
        <taxon>Alphaproteobacteria</taxon>
        <taxon>Hyphomicrobiales</taxon>
        <taxon>Methylobacteriaceae</taxon>
        <taxon>Methylobacterium</taxon>
    </lineage>
</organism>
<sequence>MATEKKLKDPAEAALSAIEQALNLDHPAGGQEPRSSEARALDGTIEGSRVEPRLPDVHDSDPLATAAGREPAFDGSALPGPRDGRRDGGLLPPDRSLVANDDRRSVGALQQTLRVEPSRTPYAVASLAALLWLSGFAALAWAQSGGDLRGFAAGLTGLQGAVGAAAVLAPVMLFYIAAMLAVRAQEMRLVARAVGEVAIRLAEPEGFSTDAVLTMSQAVRREVAAVGDGVERALARAGELETLVRGEISTLERAYSDNEIRIRTLVDELVAQRESIVANAERVRGAIQGSHQNLTQELDTAAERIVTAVDGAGERVTHALGARGEAITAALGDRGDAVTAA</sequence>
<dbReference type="EMBL" id="JTHG01000228">
    <property type="protein sequence ID" value="KMO16920.1"/>
    <property type="molecule type" value="Genomic_DNA"/>
</dbReference>
<feature type="transmembrane region" description="Helical" evidence="2">
    <location>
        <begin position="122"/>
        <end position="142"/>
    </location>
</feature>
<evidence type="ECO:0000313" key="3">
    <source>
        <dbReference type="EMBL" id="KMO16920.1"/>
    </source>
</evidence>
<feature type="non-terminal residue" evidence="3">
    <location>
        <position position="341"/>
    </location>
</feature>
<feature type="transmembrane region" description="Helical" evidence="2">
    <location>
        <begin position="162"/>
        <end position="182"/>
    </location>
</feature>
<evidence type="ECO:0000256" key="2">
    <source>
        <dbReference type="SAM" id="Phobius"/>
    </source>
</evidence>
<comment type="caution">
    <text evidence="3">The sequence shown here is derived from an EMBL/GenBank/DDBJ whole genome shotgun (WGS) entry which is preliminary data.</text>
</comment>
<accession>A0ABR5H1K0</accession>
<reference evidence="3 4" key="1">
    <citation type="submission" date="2014-11" db="EMBL/GenBank/DDBJ databases">
        <title>Comparative genomics of Methylobacterium species.</title>
        <authorList>
            <person name="Chaudhry V."/>
            <person name="Patil P.B."/>
        </authorList>
    </citation>
    <scope>NUCLEOTIDE SEQUENCE [LARGE SCALE GENOMIC DNA]</scope>
    <source>
        <strain evidence="3 4">SE3.6</strain>
    </source>
</reference>